<reference evidence="3" key="1">
    <citation type="submission" date="2020-12" db="UniProtKB">
        <authorList>
            <consortium name="WormBaseParasite"/>
        </authorList>
    </citation>
    <scope>IDENTIFICATION</scope>
    <source>
        <strain evidence="3">MHco3</strain>
    </source>
</reference>
<proteinExistence type="predicted"/>
<accession>A0A7I4Z1I3</accession>
<feature type="region of interest" description="Disordered" evidence="1">
    <location>
        <begin position="88"/>
        <end position="112"/>
    </location>
</feature>
<feature type="region of interest" description="Disordered" evidence="1">
    <location>
        <begin position="60"/>
        <end position="79"/>
    </location>
</feature>
<evidence type="ECO:0000313" key="2">
    <source>
        <dbReference type="Proteomes" id="UP000025227"/>
    </source>
</evidence>
<dbReference type="OMA" id="DYMPEYY"/>
<feature type="compositionally biased region" description="Basic and acidic residues" evidence="1">
    <location>
        <begin position="88"/>
        <end position="102"/>
    </location>
</feature>
<keyword evidence="2" id="KW-1185">Reference proteome</keyword>
<dbReference type="WBParaSite" id="HCON_00161430-00001">
    <property type="protein sequence ID" value="HCON_00161430-00001"/>
    <property type="gene ID" value="HCON_00161430"/>
</dbReference>
<dbReference type="AlphaFoldDB" id="A0A7I4Z1I3"/>
<dbReference type="OrthoDB" id="5873067at2759"/>
<sequence>NLTTAEIFRGLNEGDYVYDAVEENLRRLMIEEKPDAVLPVRACDRDLITGSSDAVLSTRASEGDLLTDGSSSAHQPLEPLCQEKIAKKETLDQNSDNESKDDGDQDVFDFNQYGKNNDDELKVLTMLNLK</sequence>
<protein>
    <submittedName>
        <fullName evidence="3">Rho-GAP domain-containing protein</fullName>
    </submittedName>
</protein>
<organism evidence="2 3">
    <name type="scientific">Haemonchus contortus</name>
    <name type="common">Barber pole worm</name>
    <dbReference type="NCBI Taxonomy" id="6289"/>
    <lineage>
        <taxon>Eukaryota</taxon>
        <taxon>Metazoa</taxon>
        <taxon>Ecdysozoa</taxon>
        <taxon>Nematoda</taxon>
        <taxon>Chromadorea</taxon>
        <taxon>Rhabditida</taxon>
        <taxon>Rhabditina</taxon>
        <taxon>Rhabditomorpha</taxon>
        <taxon>Strongyloidea</taxon>
        <taxon>Trichostrongylidae</taxon>
        <taxon>Haemonchus</taxon>
    </lineage>
</organism>
<evidence type="ECO:0000256" key="1">
    <source>
        <dbReference type="SAM" id="MobiDB-lite"/>
    </source>
</evidence>
<name>A0A7I4Z1I3_HAECO</name>
<dbReference type="Proteomes" id="UP000025227">
    <property type="component" value="Unplaced"/>
</dbReference>
<evidence type="ECO:0000313" key="3">
    <source>
        <dbReference type="WBParaSite" id="HCON_00161430-00001"/>
    </source>
</evidence>